<dbReference type="STRING" id="1236220.SAMN04488112_10180"/>
<evidence type="ECO:0000256" key="4">
    <source>
        <dbReference type="ARBA" id="ARBA00022679"/>
    </source>
</evidence>
<comment type="subcellular location">
    <subcellularLocation>
        <location evidence="1">Membrane</location>
    </subcellularLocation>
</comment>
<dbReference type="EMBL" id="FMZA01000001">
    <property type="protein sequence ID" value="SDB95334.1"/>
    <property type="molecule type" value="Genomic_DNA"/>
</dbReference>
<evidence type="ECO:0000313" key="8">
    <source>
        <dbReference type="Proteomes" id="UP000199387"/>
    </source>
</evidence>
<gene>
    <name evidence="7" type="ORF">SAMN04488112_10180</name>
</gene>
<dbReference type="InterPro" id="IPR009695">
    <property type="entry name" value="Diacylglyc_glucosyltr_N"/>
</dbReference>
<comment type="similarity">
    <text evidence="2">Belongs to the glycosyltransferase 28 family.</text>
</comment>
<feature type="domain" description="Glycosyl transferase family 28 C-terminal" evidence="5">
    <location>
        <begin position="202"/>
        <end position="345"/>
    </location>
</feature>
<dbReference type="PANTHER" id="PTHR43025">
    <property type="entry name" value="MONOGALACTOSYLDIACYLGLYCEROL SYNTHASE"/>
    <property type="match status" value="1"/>
</dbReference>
<dbReference type="InterPro" id="IPR050519">
    <property type="entry name" value="Glycosyltransf_28_UgtP"/>
</dbReference>
<dbReference type="PANTHER" id="PTHR43025:SF3">
    <property type="entry name" value="MONOGALACTOSYLDIACYLGLYCEROL SYNTHASE 1, CHLOROPLASTIC"/>
    <property type="match status" value="1"/>
</dbReference>
<dbReference type="Pfam" id="PF04101">
    <property type="entry name" value="Glyco_tran_28_C"/>
    <property type="match status" value="1"/>
</dbReference>
<evidence type="ECO:0000256" key="3">
    <source>
        <dbReference type="ARBA" id="ARBA00022676"/>
    </source>
</evidence>
<feature type="domain" description="Diacylglycerol glucosyltransferase N-terminal" evidence="6">
    <location>
        <begin position="12"/>
        <end position="176"/>
    </location>
</feature>
<accession>A0A1G6HMB6</accession>
<reference evidence="7 8" key="1">
    <citation type="submission" date="2016-10" db="EMBL/GenBank/DDBJ databases">
        <authorList>
            <person name="de Groot N.N."/>
        </authorList>
    </citation>
    <scope>NUCLEOTIDE SEQUENCE [LARGE SCALE GENOMIC DNA]</scope>
    <source>
        <strain evidence="7 8">DSM 45514</strain>
    </source>
</reference>
<evidence type="ECO:0000259" key="6">
    <source>
        <dbReference type="Pfam" id="PF06925"/>
    </source>
</evidence>
<dbReference type="Pfam" id="PF06925">
    <property type="entry name" value="MGDG_synth"/>
    <property type="match status" value="1"/>
</dbReference>
<dbReference type="AlphaFoldDB" id="A0A1G6HMB6"/>
<sequence length="367" mass="41227">MVLTETIGGSGHFQAARAIRRGLNRSESDLDVEIACGLPFFSRNLEGMVRKVYLNTIQYAPGLWGAAYSKEREFSETFRSSLSRMLAGKMRELLDRKRPRVVVSTHAFCLGAIAEAKERAVQPFQLGAAITDFDVNGFWVHPAVDFYLVAHEYVAAKLKNHYGVPDRQIYRTGIPIDPTFADPAPEPEVFRRRVGISPDAFTVLLMGGGVGLGPIEQAIMQFSRDMCDAHLVVVTGKNQELLERLKSRFQTERQVHLFGYINGMRDLMKSSDLIVTKPGGLTSSEALASGLPMLICQPIPGQEERNSRFLTEHRVALRQDQPEEIPRYIRSFVQSPQRWETMRERVSQLGRPRSALDAADVIAEHIQ</sequence>
<dbReference type="Proteomes" id="UP000199387">
    <property type="component" value="Unassembled WGS sequence"/>
</dbReference>
<dbReference type="SUPFAM" id="SSF53756">
    <property type="entry name" value="UDP-Glycosyltransferase/glycogen phosphorylase"/>
    <property type="match status" value="1"/>
</dbReference>
<dbReference type="GO" id="GO:0016020">
    <property type="term" value="C:membrane"/>
    <property type="evidence" value="ECO:0007669"/>
    <property type="project" value="UniProtKB-SubCell"/>
</dbReference>
<keyword evidence="4 7" id="KW-0808">Transferase</keyword>
<keyword evidence="3" id="KW-0328">Glycosyltransferase</keyword>
<protein>
    <submittedName>
        <fullName evidence="7">Processive 1,2-diacylglycerol beta-glucosyltransferase</fullName>
    </submittedName>
</protein>
<organism evidence="7 8">
    <name type="scientific">Melghirimyces thermohalophilus</name>
    <dbReference type="NCBI Taxonomy" id="1236220"/>
    <lineage>
        <taxon>Bacteria</taxon>
        <taxon>Bacillati</taxon>
        <taxon>Bacillota</taxon>
        <taxon>Bacilli</taxon>
        <taxon>Bacillales</taxon>
        <taxon>Thermoactinomycetaceae</taxon>
        <taxon>Melghirimyces</taxon>
    </lineage>
</organism>
<dbReference type="GO" id="GO:0009247">
    <property type="term" value="P:glycolipid biosynthetic process"/>
    <property type="evidence" value="ECO:0007669"/>
    <property type="project" value="InterPro"/>
</dbReference>
<evidence type="ECO:0000256" key="2">
    <source>
        <dbReference type="ARBA" id="ARBA00006962"/>
    </source>
</evidence>
<proteinExistence type="inferred from homology"/>
<dbReference type="Gene3D" id="3.40.50.2000">
    <property type="entry name" value="Glycogen Phosphorylase B"/>
    <property type="match status" value="1"/>
</dbReference>
<name>A0A1G6HMB6_9BACL</name>
<evidence type="ECO:0000313" key="7">
    <source>
        <dbReference type="EMBL" id="SDB95334.1"/>
    </source>
</evidence>
<keyword evidence="8" id="KW-1185">Reference proteome</keyword>
<dbReference type="GO" id="GO:0016758">
    <property type="term" value="F:hexosyltransferase activity"/>
    <property type="evidence" value="ECO:0007669"/>
    <property type="project" value="InterPro"/>
</dbReference>
<dbReference type="InterPro" id="IPR007235">
    <property type="entry name" value="Glyco_trans_28_C"/>
</dbReference>
<evidence type="ECO:0000256" key="1">
    <source>
        <dbReference type="ARBA" id="ARBA00004370"/>
    </source>
</evidence>
<evidence type="ECO:0000259" key="5">
    <source>
        <dbReference type="Pfam" id="PF04101"/>
    </source>
</evidence>